<dbReference type="EMBL" id="MG969427">
    <property type="protein sequence ID" value="AVO22598.1"/>
    <property type="molecule type" value="Genomic_DNA"/>
</dbReference>
<dbReference type="GeneID" id="55607759"/>
<name>A0A2P1JTY1_9CAUD</name>
<proteinExistence type="predicted"/>
<evidence type="ECO:0000313" key="1">
    <source>
        <dbReference type="EMBL" id="AVO22598.1"/>
    </source>
</evidence>
<dbReference type="Proteomes" id="UP000240948">
    <property type="component" value="Segment"/>
</dbReference>
<dbReference type="KEGG" id="vg:55607759"/>
<reference evidence="1 2" key="1">
    <citation type="submission" date="2018-02" db="EMBL/GenBank/DDBJ databases">
        <title>Identification and Molecular Characterization of a Novel Bacteriophage isolated from Anoxybacillus caldiproteolyticus.</title>
        <authorList>
            <person name="Sahin E."/>
            <person name="Karaca B."/>
            <person name="Gursoy G.E."/>
            <person name="Coleri Cihan A."/>
        </authorList>
    </citation>
    <scope>NUCLEOTIDE SEQUENCE [LARGE SCALE GENOMIC DNA]</scope>
</reference>
<protein>
    <submittedName>
        <fullName evidence="1">RecA/RadA recombinase</fullName>
    </submittedName>
</protein>
<keyword evidence="2" id="KW-1185">Reference proteome</keyword>
<accession>A0A2P1JTY1</accession>
<sequence>MGKSLRKIKRGRETIAFPARKNGKVADQVMQAWNKGFSAGAREQRKSDIEHLVKILEGLEEIPGIGEKTAWKIREFFLKQFGGG</sequence>
<evidence type="ECO:0000313" key="2">
    <source>
        <dbReference type="Proteomes" id="UP000240948"/>
    </source>
</evidence>
<organism evidence="1 2">
    <name type="scientific">Anoxybacillus phage A403</name>
    <dbReference type="NCBI Taxonomy" id="2099336"/>
    <lineage>
        <taxon>Viruses</taxon>
        <taxon>Duplodnaviria</taxon>
        <taxon>Heunggongvirae</taxon>
        <taxon>Uroviricota</taxon>
        <taxon>Caudoviricetes</taxon>
        <taxon>Tandoganvirus</taxon>
        <taxon>Tandoganvirus A403</taxon>
    </lineage>
</organism>
<dbReference type="RefSeq" id="YP_009837568.1">
    <property type="nucleotide sequence ID" value="NC_048701.1"/>
</dbReference>